<dbReference type="VEuPathDB" id="FungiDB:Malapachy_0998"/>
<dbReference type="GO" id="GO:0006364">
    <property type="term" value="P:rRNA processing"/>
    <property type="evidence" value="ECO:0007669"/>
    <property type="project" value="UniProtKB-KW"/>
</dbReference>
<comment type="subcellular location">
    <subcellularLocation>
        <location evidence="1">Nucleus</location>
        <location evidence="1">Nucleolus</location>
    </subcellularLocation>
</comment>
<gene>
    <name evidence="10" type="ORF">Malapachy_0998</name>
</gene>
<evidence type="ECO:0000259" key="9">
    <source>
        <dbReference type="Pfam" id="PF24779"/>
    </source>
</evidence>
<evidence type="ECO:0000256" key="2">
    <source>
        <dbReference type="ARBA" id="ARBA00022517"/>
    </source>
</evidence>
<dbReference type="PANTHER" id="PTHR12416">
    <property type="entry name" value="RRNA-PROCESSING PROTEIN UTP23 HOMOLOG"/>
    <property type="match status" value="1"/>
</dbReference>
<sequence length="262" mass="29488">MRQKRAKSYRRLVHQYVLHYRFREPFQVLIDNTFAQALVRYQVQDPLKQLVNVLQAKVKPMITQCCMVALYEAEKASEGNDLRQAKDAIALAKTWERRKCNHKEAIAPGECLASVIGPTNQHRYILAADDAYIRRARRRTVPGLPLLHYSQSVLVLEPMSDVTERHIAEMEAHKSTVSVTEQKILAHAAEPTPAPAPLPPKRKRAKEPNPLSVKKKKKGEAAPPTTSATSPHEAPEGSDTKRRRHKKRGRGSSSVSITSTVQ</sequence>
<dbReference type="Pfam" id="PF04900">
    <property type="entry name" value="Fcf1"/>
    <property type="match status" value="1"/>
</dbReference>
<comment type="similarity">
    <text evidence="6">Belongs to the UTP23/FCF1 family. UTP23 subfamily.</text>
</comment>
<dbReference type="STRING" id="77020.A0A0M8MNE0"/>
<evidence type="ECO:0000256" key="3">
    <source>
        <dbReference type="ARBA" id="ARBA00022552"/>
    </source>
</evidence>
<keyword evidence="3" id="KW-0698">rRNA processing</keyword>
<keyword evidence="11" id="KW-1185">Reference proteome</keyword>
<evidence type="ECO:0000256" key="7">
    <source>
        <dbReference type="ARBA" id="ARBA00076388"/>
    </source>
</evidence>
<dbReference type="SUPFAM" id="SSF88723">
    <property type="entry name" value="PIN domain-like"/>
    <property type="match status" value="1"/>
</dbReference>
<dbReference type="OrthoDB" id="25675at2759"/>
<accession>A0A0M8MNE0</accession>
<dbReference type="Gene3D" id="3.40.50.1010">
    <property type="entry name" value="5'-nuclease"/>
    <property type="match status" value="1"/>
</dbReference>
<feature type="compositionally biased region" description="Basic residues" evidence="8">
    <location>
        <begin position="241"/>
        <end position="250"/>
    </location>
</feature>
<dbReference type="InterPro" id="IPR057776">
    <property type="entry name" value="UTP23_sensor"/>
</dbReference>
<dbReference type="Pfam" id="PF24779">
    <property type="entry name" value="UTP23_sensor"/>
    <property type="match status" value="1"/>
</dbReference>
<evidence type="ECO:0000256" key="4">
    <source>
        <dbReference type="ARBA" id="ARBA00023242"/>
    </source>
</evidence>
<evidence type="ECO:0000313" key="10">
    <source>
        <dbReference type="EMBL" id="KOS15068.1"/>
    </source>
</evidence>
<keyword evidence="4" id="KW-0539">Nucleus</keyword>
<dbReference type="GeneID" id="28727385"/>
<evidence type="ECO:0000256" key="1">
    <source>
        <dbReference type="ARBA" id="ARBA00004604"/>
    </source>
</evidence>
<dbReference type="RefSeq" id="XP_017992700.1">
    <property type="nucleotide sequence ID" value="XM_018135510.1"/>
</dbReference>
<evidence type="ECO:0000256" key="5">
    <source>
        <dbReference type="ARBA" id="ARBA00037300"/>
    </source>
</evidence>
<feature type="domain" description="UTP23 sensor motif region" evidence="9">
    <location>
        <begin position="201"/>
        <end position="218"/>
    </location>
</feature>
<dbReference type="Proteomes" id="UP000037751">
    <property type="component" value="Unassembled WGS sequence"/>
</dbReference>
<dbReference type="InterPro" id="IPR029060">
    <property type="entry name" value="PIN-like_dom_sf"/>
</dbReference>
<dbReference type="GO" id="GO:0032040">
    <property type="term" value="C:small-subunit processome"/>
    <property type="evidence" value="ECO:0007669"/>
    <property type="project" value="InterPro"/>
</dbReference>
<name>A0A0M8MNE0_9BASI</name>
<keyword evidence="2" id="KW-0690">Ribosome biogenesis</keyword>
<proteinExistence type="inferred from homology"/>
<dbReference type="FunFam" id="3.40.50.1010:FF:000006">
    <property type="entry name" value="rRNA-processing protein UTP23 homolog"/>
    <property type="match status" value="1"/>
</dbReference>
<protein>
    <recommendedName>
        <fullName evidence="7">U three protein 23</fullName>
    </recommendedName>
</protein>
<dbReference type="EMBL" id="LGAV01000003">
    <property type="protein sequence ID" value="KOS15068.1"/>
    <property type="molecule type" value="Genomic_DNA"/>
</dbReference>
<comment type="function">
    <text evidence="5">Involved in rRNA-processing and ribosome biogenesis.</text>
</comment>
<evidence type="ECO:0000256" key="6">
    <source>
        <dbReference type="ARBA" id="ARBA00038503"/>
    </source>
</evidence>
<dbReference type="CDD" id="cd09865">
    <property type="entry name" value="PIN_ScUtp23p-like"/>
    <property type="match status" value="1"/>
</dbReference>
<feature type="region of interest" description="Disordered" evidence="8">
    <location>
        <begin position="189"/>
        <end position="262"/>
    </location>
</feature>
<evidence type="ECO:0000313" key="11">
    <source>
        <dbReference type="Proteomes" id="UP000037751"/>
    </source>
</evidence>
<evidence type="ECO:0000256" key="8">
    <source>
        <dbReference type="SAM" id="MobiDB-lite"/>
    </source>
</evidence>
<dbReference type="AlphaFoldDB" id="A0A0M8MNE0"/>
<comment type="caution">
    <text evidence="10">The sequence shown here is derived from an EMBL/GenBank/DDBJ whole genome shotgun (WGS) entry which is preliminary data.</text>
</comment>
<dbReference type="InterPro" id="IPR006984">
    <property type="entry name" value="Fcf1/UTP23"/>
</dbReference>
<organism evidence="10 11">
    <name type="scientific">Malassezia pachydermatis</name>
    <dbReference type="NCBI Taxonomy" id="77020"/>
    <lineage>
        <taxon>Eukaryota</taxon>
        <taxon>Fungi</taxon>
        <taxon>Dikarya</taxon>
        <taxon>Basidiomycota</taxon>
        <taxon>Ustilaginomycotina</taxon>
        <taxon>Malasseziomycetes</taxon>
        <taxon>Malasseziales</taxon>
        <taxon>Malasseziaceae</taxon>
        <taxon>Malassezia</taxon>
    </lineage>
</organism>
<reference evidence="10 11" key="1">
    <citation type="submission" date="2015-07" db="EMBL/GenBank/DDBJ databases">
        <title>Draft Genome Sequence of Malassezia furfur CBS1878 and Malassezia pachydermatis CBS1879.</title>
        <authorList>
            <person name="Triana S."/>
            <person name="Ohm R."/>
            <person name="Gonzalez A."/>
            <person name="DeCock H."/>
            <person name="Restrepo S."/>
            <person name="Celis A."/>
        </authorList>
    </citation>
    <scope>NUCLEOTIDE SEQUENCE [LARGE SCALE GENOMIC DNA]</scope>
    <source>
        <strain evidence="10 11">CBS 1879</strain>
    </source>
</reference>